<dbReference type="PATRIC" id="fig|1121326.3.peg.2404"/>
<feature type="transmembrane region" description="Helical" evidence="6">
    <location>
        <begin position="141"/>
        <end position="165"/>
    </location>
</feature>
<keyword evidence="5 6" id="KW-0472">Membrane</keyword>
<dbReference type="PANTHER" id="PTHR30086:SF20">
    <property type="entry name" value="ARGININE EXPORTER PROTEIN ARGO-RELATED"/>
    <property type="match status" value="1"/>
</dbReference>
<dbReference type="STRING" id="1121326.CLMAG_24060"/>
<protein>
    <submittedName>
        <fullName evidence="7">Cysteine/O-acetylserine efflux protein</fullName>
    </submittedName>
</protein>
<comment type="caution">
    <text evidence="7">The sequence shown here is derived from an EMBL/GenBank/DDBJ whole genome shotgun (WGS) entry which is preliminary data.</text>
</comment>
<dbReference type="RefSeq" id="WP_066622168.1">
    <property type="nucleotide sequence ID" value="NZ_FQXL01000044.1"/>
</dbReference>
<dbReference type="Pfam" id="PF01810">
    <property type="entry name" value="LysE"/>
    <property type="match status" value="1"/>
</dbReference>
<feature type="transmembrane region" description="Helical" evidence="6">
    <location>
        <begin position="69"/>
        <end position="86"/>
    </location>
</feature>
<dbReference type="PANTHER" id="PTHR30086">
    <property type="entry name" value="ARGININE EXPORTER PROTEIN ARGO"/>
    <property type="match status" value="1"/>
</dbReference>
<feature type="transmembrane region" description="Helical" evidence="6">
    <location>
        <begin position="119"/>
        <end position="135"/>
    </location>
</feature>
<evidence type="ECO:0000256" key="2">
    <source>
        <dbReference type="ARBA" id="ARBA00022475"/>
    </source>
</evidence>
<evidence type="ECO:0000256" key="1">
    <source>
        <dbReference type="ARBA" id="ARBA00004651"/>
    </source>
</evidence>
<evidence type="ECO:0000256" key="3">
    <source>
        <dbReference type="ARBA" id="ARBA00022692"/>
    </source>
</evidence>
<dbReference type="Proteomes" id="UP000076603">
    <property type="component" value="Unassembled WGS sequence"/>
</dbReference>
<dbReference type="GO" id="GO:0005886">
    <property type="term" value="C:plasma membrane"/>
    <property type="evidence" value="ECO:0007669"/>
    <property type="project" value="UniProtKB-SubCell"/>
</dbReference>
<evidence type="ECO:0000256" key="4">
    <source>
        <dbReference type="ARBA" id="ARBA00022989"/>
    </source>
</evidence>
<dbReference type="GO" id="GO:0015171">
    <property type="term" value="F:amino acid transmembrane transporter activity"/>
    <property type="evidence" value="ECO:0007669"/>
    <property type="project" value="TreeGrafter"/>
</dbReference>
<accession>A0A161YP92</accession>
<evidence type="ECO:0000313" key="8">
    <source>
        <dbReference type="Proteomes" id="UP000076603"/>
    </source>
</evidence>
<dbReference type="InterPro" id="IPR001123">
    <property type="entry name" value="LeuE-type"/>
</dbReference>
<keyword evidence="4 6" id="KW-1133">Transmembrane helix</keyword>
<reference evidence="7 8" key="1">
    <citation type="submission" date="2016-04" db="EMBL/GenBank/DDBJ databases">
        <title>Genome sequence of Clostridium magnum DSM 2767.</title>
        <authorList>
            <person name="Poehlein A."/>
            <person name="Uhlig R."/>
            <person name="Fischer R."/>
            <person name="Bahl H."/>
            <person name="Daniel R."/>
        </authorList>
    </citation>
    <scope>NUCLEOTIDE SEQUENCE [LARGE SCALE GENOMIC DNA]</scope>
    <source>
        <strain evidence="7 8">DSM 2767</strain>
    </source>
</reference>
<gene>
    <name evidence="7" type="primary">eamB_1</name>
    <name evidence="7" type="ORF">CLMAG_24060</name>
</gene>
<dbReference type="AlphaFoldDB" id="A0A161YP92"/>
<evidence type="ECO:0000256" key="6">
    <source>
        <dbReference type="SAM" id="Phobius"/>
    </source>
</evidence>
<proteinExistence type="predicted"/>
<evidence type="ECO:0000313" key="7">
    <source>
        <dbReference type="EMBL" id="KZL92592.1"/>
    </source>
</evidence>
<keyword evidence="2" id="KW-1003">Cell membrane</keyword>
<comment type="subcellular location">
    <subcellularLocation>
        <location evidence="1">Cell membrane</location>
        <topology evidence="1">Multi-pass membrane protein</topology>
    </subcellularLocation>
</comment>
<keyword evidence="8" id="KW-1185">Reference proteome</keyword>
<feature type="transmembrane region" description="Helical" evidence="6">
    <location>
        <begin position="177"/>
        <end position="199"/>
    </location>
</feature>
<evidence type="ECO:0000256" key="5">
    <source>
        <dbReference type="ARBA" id="ARBA00023136"/>
    </source>
</evidence>
<dbReference type="OrthoDB" id="198428at2"/>
<name>A0A161YP92_9CLOT</name>
<dbReference type="GO" id="GO:0033228">
    <property type="term" value="P:cysteine export across plasma membrane"/>
    <property type="evidence" value="ECO:0007669"/>
    <property type="project" value="TreeGrafter"/>
</dbReference>
<organism evidence="7 8">
    <name type="scientific">Clostridium magnum DSM 2767</name>
    <dbReference type="NCBI Taxonomy" id="1121326"/>
    <lineage>
        <taxon>Bacteria</taxon>
        <taxon>Bacillati</taxon>
        <taxon>Bacillota</taxon>
        <taxon>Clostridia</taxon>
        <taxon>Eubacteriales</taxon>
        <taxon>Clostridiaceae</taxon>
        <taxon>Clostridium</taxon>
    </lineage>
</organism>
<dbReference type="EMBL" id="LWAE01000002">
    <property type="protein sequence ID" value="KZL92592.1"/>
    <property type="molecule type" value="Genomic_DNA"/>
</dbReference>
<keyword evidence="3 6" id="KW-0812">Transmembrane</keyword>
<sequence>MFSITAFLSYVFVSTFTPGPNNIMSMSFGSYFGYKKTFNFILGITAGFEVIMLVASYLNMFLLNFIPKIRVFMDILVFIYMIYLAIRILRSKPKTGEDGTDNFNNFFAGMTLQFINPKVLLFGITVTSSFVVPYYNSNTALILFSVILAFSGFLSNSCWALFGALFQKFLNKYRKPVNIFMAMLLVYCAVSIPELRSYFNGIHM</sequence>
<feature type="transmembrane region" description="Helical" evidence="6">
    <location>
        <begin position="40"/>
        <end position="63"/>
    </location>
</feature>